<evidence type="ECO:0000313" key="7">
    <source>
        <dbReference type="EMBL" id="KIN03335.1"/>
    </source>
</evidence>
<dbReference type="Gene3D" id="2.60.40.1180">
    <property type="entry name" value="Golgi alpha-mannosidase II"/>
    <property type="match status" value="1"/>
</dbReference>
<feature type="chain" id="PRO_5002178254" description="alpha-galactosidase" evidence="6">
    <location>
        <begin position="19"/>
        <end position="600"/>
    </location>
</feature>
<reference evidence="8" key="2">
    <citation type="submission" date="2015-01" db="EMBL/GenBank/DDBJ databases">
        <title>Evolutionary Origins and Diversification of the Mycorrhizal Mutualists.</title>
        <authorList>
            <consortium name="DOE Joint Genome Institute"/>
            <consortium name="Mycorrhizal Genomics Consortium"/>
            <person name="Kohler A."/>
            <person name="Kuo A."/>
            <person name="Nagy L.G."/>
            <person name="Floudas D."/>
            <person name="Copeland A."/>
            <person name="Barry K.W."/>
            <person name="Cichocki N."/>
            <person name="Veneault-Fourrey C."/>
            <person name="LaButti K."/>
            <person name="Lindquist E.A."/>
            <person name="Lipzen A."/>
            <person name="Lundell T."/>
            <person name="Morin E."/>
            <person name="Murat C."/>
            <person name="Riley R."/>
            <person name="Ohm R."/>
            <person name="Sun H."/>
            <person name="Tunlid A."/>
            <person name="Henrissat B."/>
            <person name="Grigoriev I.V."/>
            <person name="Hibbett D.S."/>
            <person name="Martin F."/>
        </authorList>
    </citation>
    <scope>NUCLEOTIDE SEQUENCE [LARGE SCALE GENOMIC DNA]</scope>
    <source>
        <strain evidence="8">Zn</strain>
    </source>
</reference>
<dbReference type="GO" id="GO:0004557">
    <property type="term" value="F:alpha-galactosidase activity"/>
    <property type="evidence" value="ECO:0007669"/>
    <property type="project" value="UniProtKB-EC"/>
</dbReference>
<dbReference type="InParanoid" id="A0A0C3HJS9"/>
<keyword evidence="6" id="KW-0732">Signal</keyword>
<dbReference type="PANTHER" id="PTHR11452">
    <property type="entry name" value="ALPHA-GALACTOSIDASE/ALPHA-N-ACETYLGALACTOSAMINIDASE"/>
    <property type="match status" value="1"/>
</dbReference>
<dbReference type="InterPro" id="IPR013785">
    <property type="entry name" value="Aldolase_TIM"/>
</dbReference>
<dbReference type="EMBL" id="KN832873">
    <property type="protein sequence ID" value="KIN03335.1"/>
    <property type="molecule type" value="Genomic_DNA"/>
</dbReference>
<dbReference type="InterPro" id="IPR017853">
    <property type="entry name" value="GH"/>
</dbReference>
<dbReference type="AlphaFoldDB" id="A0A0C3HJS9"/>
<evidence type="ECO:0000256" key="2">
    <source>
        <dbReference type="ARBA" id="ARBA00009743"/>
    </source>
</evidence>
<dbReference type="InterPro" id="IPR013780">
    <property type="entry name" value="Glyco_hydro_b"/>
</dbReference>
<organism evidence="7 8">
    <name type="scientific">Oidiodendron maius (strain Zn)</name>
    <dbReference type="NCBI Taxonomy" id="913774"/>
    <lineage>
        <taxon>Eukaryota</taxon>
        <taxon>Fungi</taxon>
        <taxon>Dikarya</taxon>
        <taxon>Ascomycota</taxon>
        <taxon>Pezizomycotina</taxon>
        <taxon>Leotiomycetes</taxon>
        <taxon>Leotiomycetes incertae sedis</taxon>
        <taxon>Myxotrichaceae</taxon>
        <taxon>Oidiodendron</taxon>
    </lineage>
</organism>
<accession>A0A0C3HJS9</accession>
<evidence type="ECO:0000313" key="8">
    <source>
        <dbReference type="Proteomes" id="UP000054321"/>
    </source>
</evidence>
<dbReference type="SUPFAM" id="SSF51445">
    <property type="entry name" value="(Trans)glycosidases"/>
    <property type="match status" value="1"/>
</dbReference>
<dbReference type="GO" id="GO:0005975">
    <property type="term" value="P:carbohydrate metabolic process"/>
    <property type="evidence" value="ECO:0007669"/>
    <property type="project" value="InterPro"/>
</dbReference>
<evidence type="ECO:0000256" key="6">
    <source>
        <dbReference type="SAM" id="SignalP"/>
    </source>
</evidence>
<comment type="similarity">
    <text evidence="2">Belongs to the glycosyl hydrolase 27 family.</text>
</comment>
<dbReference type="CDD" id="cd14792">
    <property type="entry name" value="GH27"/>
    <property type="match status" value="1"/>
</dbReference>
<evidence type="ECO:0000256" key="3">
    <source>
        <dbReference type="ARBA" id="ARBA00012755"/>
    </source>
</evidence>
<protein>
    <recommendedName>
        <fullName evidence="3">alpha-galactosidase</fullName>
        <ecNumber evidence="3">3.2.1.22</ecNumber>
    </recommendedName>
</protein>
<dbReference type="HOGENOM" id="CLU_031988_0_0_1"/>
<evidence type="ECO:0000256" key="1">
    <source>
        <dbReference type="ARBA" id="ARBA00001255"/>
    </source>
</evidence>
<dbReference type="OrthoDB" id="5795902at2759"/>
<dbReference type="STRING" id="913774.A0A0C3HJS9"/>
<dbReference type="Pfam" id="PF16499">
    <property type="entry name" value="Melibiase_2"/>
    <property type="match status" value="2"/>
</dbReference>
<keyword evidence="8" id="KW-1185">Reference proteome</keyword>
<sequence>MDPKLAVLFFITISPVAAQWNCGYNYAPGSVNFTEECWQTAQVCIQQFGANISQQYCQNLAGTLYMEQQPSGGSNSQYAAAFGDILNFCLLNGHTTGTWDDGSDGQWYWMAAEDPCYSSSNGTISTIGPKFCIQNRNDRVLNGCYPQPEHHGGKLQVLETGRTRNGFNSSGRGWNSWGIQATPMTTPSWTNFDQENVIRQCSVLAKPEFKAMGYDVCSLDAGWSGSVDEYGRINFNSTLFDLPKLGTFLHSLGLKMGVYAIPGVPCEAGNKTIMGTNVTVSDVLIGNNDALDYCDWDFSKDGVQQWHDSLIELWVSWGVDVIKLDFVTPGSPQNGANILCNNSPAVQAYQNAIEKSGQQIRLDLSWKLCRNETYLPLWSSLADSMRTDQDINNYGQDTFVAWQQVQRAIDNYRQFISLQKQREVPITIYPDMDNLFVGNPQNVTGMSDSQRYTIMNHWLGAAANLIIGSDLTTLDDLGIKLLTSSQSVQAANFFAQYPMQPRNPGTGSNLAQQLQAWIAGPTTAKEGYVIIANYGSDESEGGFGTYVTGVQPVTVSLHDLGVEGTWTFTDVWKGNSSKVLHSYTAYLDENESQLLNIKGH</sequence>
<feature type="signal peptide" evidence="6">
    <location>
        <begin position="1"/>
        <end position="18"/>
    </location>
</feature>
<evidence type="ECO:0000256" key="5">
    <source>
        <dbReference type="ARBA" id="ARBA00023295"/>
    </source>
</evidence>
<comment type="catalytic activity">
    <reaction evidence="1">
        <text>Hydrolysis of terminal, non-reducing alpha-D-galactose residues in alpha-D-galactosides, including galactose oligosaccharides, galactomannans and galactolipids.</text>
        <dbReference type="EC" id="3.2.1.22"/>
    </reaction>
</comment>
<dbReference type="PANTHER" id="PTHR11452:SF33">
    <property type="entry name" value="ALPHA-GALACTOSIDASE 2"/>
    <property type="match status" value="1"/>
</dbReference>
<keyword evidence="5" id="KW-0326">Glycosidase</keyword>
<dbReference type="Gene3D" id="3.20.20.70">
    <property type="entry name" value="Aldolase class I"/>
    <property type="match status" value="1"/>
</dbReference>
<dbReference type="InterPro" id="IPR002241">
    <property type="entry name" value="Glyco_hydro_27"/>
</dbReference>
<gene>
    <name evidence="7" type="ORF">OIDMADRAFT_118330</name>
</gene>
<evidence type="ECO:0000256" key="4">
    <source>
        <dbReference type="ARBA" id="ARBA00022801"/>
    </source>
</evidence>
<keyword evidence="4 7" id="KW-0378">Hydrolase</keyword>
<proteinExistence type="inferred from homology"/>
<reference evidence="7 8" key="1">
    <citation type="submission" date="2014-04" db="EMBL/GenBank/DDBJ databases">
        <authorList>
            <consortium name="DOE Joint Genome Institute"/>
            <person name="Kuo A."/>
            <person name="Martino E."/>
            <person name="Perotto S."/>
            <person name="Kohler A."/>
            <person name="Nagy L.G."/>
            <person name="Floudas D."/>
            <person name="Copeland A."/>
            <person name="Barry K.W."/>
            <person name="Cichocki N."/>
            <person name="Veneault-Fourrey C."/>
            <person name="LaButti K."/>
            <person name="Lindquist E.A."/>
            <person name="Lipzen A."/>
            <person name="Lundell T."/>
            <person name="Morin E."/>
            <person name="Murat C."/>
            <person name="Sun H."/>
            <person name="Tunlid A."/>
            <person name="Henrissat B."/>
            <person name="Grigoriev I.V."/>
            <person name="Hibbett D.S."/>
            <person name="Martin F."/>
            <person name="Nordberg H.P."/>
            <person name="Cantor M.N."/>
            <person name="Hua S.X."/>
        </authorList>
    </citation>
    <scope>NUCLEOTIDE SEQUENCE [LARGE SCALE GENOMIC DNA]</scope>
    <source>
        <strain evidence="7 8">Zn</strain>
    </source>
</reference>
<dbReference type="EC" id="3.2.1.22" evidence="3"/>
<dbReference type="Proteomes" id="UP000054321">
    <property type="component" value="Unassembled WGS sequence"/>
</dbReference>
<name>A0A0C3HJS9_OIDMZ</name>